<keyword evidence="4" id="KW-1133">Transmembrane helix</keyword>
<feature type="chain" id="PRO_5043854483" description="Ig-like domain-containing protein" evidence="5">
    <location>
        <begin position="33"/>
        <end position="546"/>
    </location>
</feature>
<dbReference type="InterPro" id="IPR050958">
    <property type="entry name" value="Cell_Adh-Cytoskel_Orgn"/>
</dbReference>
<feature type="domain" description="Ig-like" evidence="6">
    <location>
        <begin position="105"/>
        <end position="194"/>
    </location>
</feature>
<dbReference type="InterPro" id="IPR007110">
    <property type="entry name" value="Ig-like_dom"/>
</dbReference>
<evidence type="ECO:0000256" key="4">
    <source>
        <dbReference type="SAM" id="Phobius"/>
    </source>
</evidence>
<evidence type="ECO:0000259" key="6">
    <source>
        <dbReference type="PROSITE" id="PS50835"/>
    </source>
</evidence>
<keyword evidence="3" id="KW-0393">Immunoglobulin domain</keyword>
<feature type="transmembrane region" description="Helical" evidence="4">
    <location>
        <begin position="457"/>
        <end position="481"/>
    </location>
</feature>
<dbReference type="InterPro" id="IPR036179">
    <property type="entry name" value="Ig-like_dom_sf"/>
</dbReference>
<name>A0AAV6VSI7_9ARAC</name>
<feature type="domain" description="Ig-like" evidence="6">
    <location>
        <begin position="220"/>
        <end position="308"/>
    </location>
</feature>
<evidence type="ECO:0000256" key="1">
    <source>
        <dbReference type="ARBA" id="ARBA00022729"/>
    </source>
</evidence>
<feature type="signal peptide" evidence="5">
    <location>
        <begin position="1"/>
        <end position="32"/>
    </location>
</feature>
<evidence type="ECO:0000256" key="3">
    <source>
        <dbReference type="ARBA" id="ARBA00023319"/>
    </source>
</evidence>
<dbReference type="Pfam" id="PF13927">
    <property type="entry name" value="Ig_3"/>
    <property type="match status" value="2"/>
</dbReference>
<dbReference type="EMBL" id="JAFNEN010000023">
    <property type="protein sequence ID" value="KAG8199857.1"/>
    <property type="molecule type" value="Genomic_DNA"/>
</dbReference>
<dbReference type="SMART" id="SM00409">
    <property type="entry name" value="IG"/>
    <property type="match status" value="3"/>
</dbReference>
<sequence length="546" mass="61447">MRYGGRHYLPDLKVFRQTLACLLSHLLLLISASDRRNGCHSLAIPTSKRNQMDLMSRHRKSFPSDRCCVQQRRRQVTTGRMFYLSFFLALHGCFLCYHVSAEGAPRKLTMSDDEKIIFTHVGQSLELKCPVEIKDDAYIFIEWYRGGSSLYMEPGYESNDHEAILQIKSVAKEHSGIFTCEGVNGYGFVQVNITVIVDNSEIENSNSTTINLNAVNGNRPTIRKRPSKSYIDEIGGQANFHCVATGAPLPHIFWFKKGELIQTVDTEIVKGKVHSILKLRELKMSDAGTYKCIARNKMGEDQTDYTLEVIENPKPPRIVSLEPASAIINEGEAIIFWCEVHGKPGQHLHIKWFKRLNKEDIGESINLDDITLFRSGSTYYRPLNVSKQTGTSVGVYKSNLLIRNSCTEDAGTYVCLALNDKGYNFKNATLHVLKPKVKSSPSATSHPSYFSPSDTNFIVTGLIGLGIIVTAVILVLCFYCWRSKSKKAPTRPAMNVTCTKASPTYKSAKQMYPELNDIQSDSKLLGLESVYNYETENHMHAKISFH</sequence>
<dbReference type="InterPro" id="IPR003598">
    <property type="entry name" value="Ig_sub2"/>
</dbReference>
<dbReference type="InterPro" id="IPR003599">
    <property type="entry name" value="Ig_sub"/>
</dbReference>
<dbReference type="GO" id="GO:0030424">
    <property type="term" value="C:axon"/>
    <property type="evidence" value="ECO:0007669"/>
    <property type="project" value="TreeGrafter"/>
</dbReference>
<feature type="transmembrane region" description="Helical" evidence="4">
    <location>
        <begin position="81"/>
        <end position="100"/>
    </location>
</feature>
<dbReference type="GO" id="GO:0050808">
    <property type="term" value="P:synapse organization"/>
    <property type="evidence" value="ECO:0007669"/>
    <property type="project" value="TreeGrafter"/>
</dbReference>
<keyword evidence="2" id="KW-1015">Disulfide bond</keyword>
<reference evidence="7 8" key="1">
    <citation type="journal article" date="2022" name="Nat. Ecol. Evol.">
        <title>A masculinizing supergene underlies an exaggerated male reproductive morph in a spider.</title>
        <authorList>
            <person name="Hendrickx F."/>
            <person name="De Corte Z."/>
            <person name="Sonet G."/>
            <person name="Van Belleghem S.M."/>
            <person name="Kostlbacher S."/>
            <person name="Vangestel C."/>
        </authorList>
    </citation>
    <scope>NUCLEOTIDE SEQUENCE [LARGE SCALE GENOMIC DNA]</scope>
    <source>
        <strain evidence="7">W744_W776</strain>
    </source>
</reference>
<evidence type="ECO:0000256" key="5">
    <source>
        <dbReference type="SAM" id="SignalP"/>
    </source>
</evidence>
<dbReference type="Pfam" id="PF07679">
    <property type="entry name" value="I-set"/>
    <property type="match status" value="1"/>
</dbReference>
<dbReference type="PANTHER" id="PTHR45080:SF8">
    <property type="entry name" value="IG-LIKE DOMAIN-CONTAINING PROTEIN"/>
    <property type="match status" value="1"/>
</dbReference>
<dbReference type="CDD" id="cd00096">
    <property type="entry name" value="Ig"/>
    <property type="match status" value="2"/>
</dbReference>
<evidence type="ECO:0000256" key="2">
    <source>
        <dbReference type="ARBA" id="ARBA00023157"/>
    </source>
</evidence>
<dbReference type="PROSITE" id="PS50835">
    <property type="entry name" value="IG_LIKE"/>
    <property type="match status" value="3"/>
</dbReference>
<dbReference type="InterPro" id="IPR013783">
    <property type="entry name" value="Ig-like_fold"/>
</dbReference>
<organism evidence="7 8">
    <name type="scientific">Oedothorax gibbosus</name>
    <dbReference type="NCBI Taxonomy" id="931172"/>
    <lineage>
        <taxon>Eukaryota</taxon>
        <taxon>Metazoa</taxon>
        <taxon>Ecdysozoa</taxon>
        <taxon>Arthropoda</taxon>
        <taxon>Chelicerata</taxon>
        <taxon>Arachnida</taxon>
        <taxon>Araneae</taxon>
        <taxon>Araneomorphae</taxon>
        <taxon>Entelegynae</taxon>
        <taxon>Araneoidea</taxon>
        <taxon>Linyphiidae</taxon>
        <taxon>Erigoninae</taxon>
        <taxon>Oedothorax</taxon>
    </lineage>
</organism>
<evidence type="ECO:0000313" key="8">
    <source>
        <dbReference type="Proteomes" id="UP000827092"/>
    </source>
</evidence>
<dbReference type="PANTHER" id="PTHR45080">
    <property type="entry name" value="CONTACTIN 5"/>
    <property type="match status" value="1"/>
</dbReference>
<dbReference type="AlphaFoldDB" id="A0AAV6VSI7"/>
<protein>
    <recommendedName>
        <fullName evidence="6">Ig-like domain-containing protein</fullName>
    </recommendedName>
</protein>
<proteinExistence type="predicted"/>
<dbReference type="GO" id="GO:0005886">
    <property type="term" value="C:plasma membrane"/>
    <property type="evidence" value="ECO:0007669"/>
    <property type="project" value="TreeGrafter"/>
</dbReference>
<dbReference type="InterPro" id="IPR013098">
    <property type="entry name" value="Ig_I-set"/>
</dbReference>
<dbReference type="Proteomes" id="UP000827092">
    <property type="component" value="Unassembled WGS sequence"/>
</dbReference>
<gene>
    <name evidence="7" type="ORF">JTE90_015851</name>
</gene>
<dbReference type="GO" id="GO:0008046">
    <property type="term" value="F:axon guidance receptor activity"/>
    <property type="evidence" value="ECO:0007669"/>
    <property type="project" value="TreeGrafter"/>
</dbReference>
<accession>A0AAV6VSI7</accession>
<feature type="domain" description="Ig-like" evidence="6">
    <location>
        <begin position="316"/>
        <end position="431"/>
    </location>
</feature>
<dbReference type="SUPFAM" id="SSF48726">
    <property type="entry name" value="Immunoglobulin"/>
    <property type="match status" value="3"/>
</dbReference>
<evidence type="ECO:0000313" key="7">
    <source>
        <dbReference type="EMBL" id="KAG8199857.1"/>
    </source>
</evidence>
<keyword evidence="4" id="KW-0472">Membrane</keyword>
<dbReference type="Gene3D" id="2.60.40.10">
    <property type="entry name" value="Immunoglobulins"/>
    <property type="match status" value="3"/>
</dbReference>
<dbReference type="SMART" id="SM00408">
    <property type="entry name" value="IGc2"/>
    <property type="match status" value="3"/>
</dbReference>
<keyword evidence="8" id="KW-1185">Reference proteome</keyword>
<dbReference type="GO" id="GO:0007156">
    <property type="term" value="P:homophilic cell adhesion via plasma membrane adhesion molecules"/>
    <property type="evidence" value="ECO:0007669"/>
    <property type="project" value="TreeGrafter"/>
</dbReference>
<keyword evidence="4" id="KW-0812">Transmembrane</keyword>
<comment type="caution">
    <text evidence="7">The sequence shown here is derived from an EMBL/GenBank/DDBJ whole genome shotgun (WGS) entry which is preliminary data.</text>
</comment>
<dbReference type="FunFam" id="2.60.40.10:FF:001223">
    <property type="entry name" value="Sidekick cell adhesion molecule 1"/>
    <property type="match status" value="1"/>
</dbReference>
<keyword evidence="1 5" id="KW-0732">Signal</keyword>
<dbReference type="GO" id="GO:0043025">
    <property type="term" value="C:neuronal cell body"/>
    <property type="evidence" value="ECO:0007669"/>
    <property type="project" value="TreeGrafter"/>
</dbReference>